<evidence type="ECO:0000256" key="5">
    <source>
        <dbReference type="PROSITE-ProRule" id="PRU10007"/>
    </source>
</evidence>
<proteinExistence type="inferred from homology"/>
<feature type="active site" evidence="5">
    <location>
        <position position="226"/>
    </location>
</feature>
<evidence type="ECO:0000256" key="6">
    <source>
        <dbReference type="RuleBase" id="RU003345"/>
    </source>
</evidence>
<keyword evidence="3" id="KW-0520">NAD</keyword>
<evidence type="ECO:0000256" key="4">
    <source>
        <dbReference type="PIRNR" id="PIRNR036492"/>
    </source>
</evidence>
<dbReference type="Proteomes" id="UP001589645">
    <property type="component" value="Unassembled WGS sequence"/>
</dbReference>
<evidence type="ECO:0000256" key="3">
    <source>
        <dbReference type="ARBA" id="ARBA00023027"/>
    </source>
</evidence>
<accession>A0ABV5HP11</accession>
<dbReference type="PIRSF" id="PIRSF036492">
    <property type="entry name" value="ALDH"/>
    <property type="match status" value="1"/>
</dbReference>
<comment type="caution">
    <text evidence="8">The sequence shown here is derived from an EMBL/GenBank/DDBJ whole genome shotgun (WGS) entry which is preliminary data.</text>
</comment>
<dbReference type="Gene3D" id="3.40.309.10">
    <property type="entry name" value="Aldehyde Dehydrogenase, Chain A, domain 2"/>
    <property type="match status" value="1"/>
</dbReference>
<dbReference type="PANTHER" id="PTHR43570:SF20">
    <property type="entry name" value="ALDEHYDE DEHYDROGENASE ALDX-RELATED"/>
    <property type="match status" value="1"/>
</dbReference>
<dbReference type="Pfam" id="PF00171">
    <property type="entry name" value="Aldedh"/>
    <property type="match status" value="1"/>
</dbReference>
<keyword evidence="9" id="KW-1185">Reference proteome</keyword>
<evidence type="ECO:0000313" key="9">
    <source>
        <dbReference type="Proteomes" id="UP001589645"/>
    </source>
</evidence>
<gene>
    <name evidence="8" type="ORF">ACFFUV_10940</name>
</gene>
<reference evidence="8 9" key="1">
    <citation type="submission" date="2024-09" db="EMBL/GenBank/DDBJ databases">
        <authorList>
            <person name="Sun Q."/>
            <person name="Mori K."/>
        </authorList>
    </citation>
    <scope>NUCLEOTIDE SEQUENCE [LARGE SCALE GENOMIC DNA]</scope>
    <source>
        <strain evidence="8 9">CECT 8064</strain>
    </source>
</reference>
<dbReference type="InterPro" id="IPR015590">
    <property type="entry name" value="Aldehyde_DH_dom"/>
</dbReference>
<dbReference type="PANTHER" id="PTHR43570">
    <property type="entry name" value="ALDEHYDE DEHYDROGENASE"/>
    <property type="match status" value="1"/>
</dbReference>
<dbReference type="InterPro" id="IPR016162">
    <property type="entry name" value="Ald_DH_N"/>
</dbReference>
<dbReference type="RefSeq" id="WP_390192398.1">
    <property type="nucleotide sequence ID" value="NZ_JBHMEP010000002.1"/>
</dbReference>
<dbReference type="CDD" id="cd07133">
    <property type="entry name" value="ALDH_CALDH_CalB"/>
    <property type="match status" value="1"/>
</dbReference>
<protein>
    <recommendedName>
        <fullName evidence="4">Aldehyde dehydrogenase</fullName>
    </recommendedName>
</protein>
<evidence type="ECO:0000256" key="1">
    <source>
        <dbReference type="ARBA" id="ARBA00009986"/>
    </source>
</evidence>
<feature type="domain" description="Aldehyde dehydrogenase" evidence="7">
    <location>
        <begin position="41"/>
        <end position="446"/>
    </location>
</feature>
<comment type="similarity">
    <text evidence="1 4 6">Belongs to the aldehyde dehydrogenase family.</text>
</comment>
<dbReference type="Gene3D" id="3.40.605.10">
    <property type="entry name" value="Aldehyde Dehydrogenase, Chain A, domain 1"/>
    <property type="match status" value="1"/>
</dbReference>
<dbReference type="InterPro" id="IPR016161">
    <property type="entry name" value="Ald_DH/histidinol_DH"/>
</dbReference>
<dbReference type="EMBL" id="JBHMEP010000002">
    <property type="protein sequence ID" value="MFB9135477.1"/>
    <property type="molecule type" value="Genomic_DNA"/>
</dbReference>
<name>A0ABV5HP11_9VIBR</name>
<organism evidence="8 9">
    <name type="scientific">Vibrio olivae</name>
    <dbReference type="NCBI Taxonomy" id="1243002"/>
    <lineage>
        <taxon>Bacteria</taxon>
        <taxon>Pseudomonadati</taxon>
        <taxon>Pseudomonadota</taxon>
        <taxon>Gammaproteobacteria</taxon>
        <taxon>Vibrionales</taxon>
        <taxon>Vibrionaceae</taxon>
        <taxon>Vibrio</taxon>
    </lineage>
</organism>
<evidence type="ECO:0000259" key="7">
    <source>
        <dbReference type="Pfam" id="PF00171"/>
    </source>
</evidence>
<keyword evidence="2 4" id="KW-0560">Oxidoreductase</keyword>
<dbReference type="InterPro" id="IPR012394">
    <property type="entry name" value="Aldehyde_DH_NAD(P)"/>
</dbReference>
<dbReference type="SUPFAM" id="SSF53720">
    <property type="entry name" value="ALDH-like"/>
    <property type="match status" value="1"/>
</dbReference>
<dbReference type="GO" id="GO:0050269">
    <property type="term" value="F:coniferyl-aldehyde dehydrogenase [NAD(P)+] activity"/>
    <property type="evidence" value="ECO:0007669"/>
    <property type="project" value="UniProtKB-EC"/>
</dbReference>
<sequence length="476" mass="53966">MERVVNINRWQREHVKTQVDIRHLFSELKNRYAADPFPDYEARCQRLKQLQHALLDSQNILVKAMSEDYGQRSEFDSLIADVLPSLNHIKYSLKHLARWMKPSRRKAGLLLAPSSVRVEYQPVGVVGIMVPWNFPIYLSLAPLVTALAAGNRVMLKLSEYTPHTNQVLREMLADFDEHIYVIEGDAQIAAHFSQLPFDHLLFTGSTSVGRLVAKAAAQNLTPTTLELGGKSPVIIAHDADINRAIDAIMLGKTLNAGQVCVAPDYVFVPHGQEMTFVHRFRTRYRRYLASRVARQTQIINEQQWGRLQAYLHDAKQKGADVHAMGDKLSDERFMAPHLVTEVNSNMLLMQNEIFGPILPVIGYHQVSEAISAINSRPRPLALYLFSEDPIFQRQIIEQTHSGGIAINDTVMHVAAEDAPFGGIGESGMGHYHGVEGFRRLSHAKTVLTTPKWLPRSMIMLRFQSWVTKLIRWLFVR</sequence>
<evidence type="ECO:0000313" key="8">
    <source>
        <dbReference type="EMBL" id="MFB9135477.1"/>
    </source>
</evidence>
<dbReference type="InterPro" id="IPR029510">
    <property type="entry name" value="Ald_DH_CS_GLU"/>
</dbReference>
<dbReference type="InterPro" id="IPR016163">
    <property type="entry name" value="Ald_DH_C"/>
</dbReference>
<dbReference type="PROSITE" id="PS00687">
    <property type="entry name" value="ALDEHYDE_DEHYDR_GLU"/>
    <property type="match status" value="1"/>
</dbReference>
<evidence type="ECO:0000256" key="2">
    <source>
        <dbReference type="ARBA" id="ARBA00023002"/>
    </source>
</evidence>